<accession>A0ABZ1I2F7</accession>
<sequence length="337" mass="37529">MTGWLPDPTTPAAQLPFLGERLVRARRKAVWRLTTAVVVAVAAIALVFADGRVDFAVVVLLGYALGTAFLLSGRRIAHNRLLTRLFTKPLETVDATEKTTEQTTRGRRFAVRLADGRWVHFRLRRYATGLLTQSRHLWLARIGDRAVVVLPGVGFRPAWIRDLPLRHPLPLAAEATAPDLRPIITLRRRRTWFTLAWLVGLIALLTWARLSLPAGDRSLLGTIVGLLIAVAVLFALRAIRRLARLRLPVVEWTEFALASEPTITYADRRLTVDGHLIHPDGTQAAFRIPAVNSLAALDITATRKLWITGRRAGLPGHLWTGRIRLHAPGPRPDHDHA</sequence>
<keyword evidence="1" id="KW-0472">Membrane</keyword>
<dbReference type="RefSeq" id="WP_326567559.1">
    <property type="nucleotide sequence ID" value="NZ_CP142149.1"/>
</dbReference>
<protein>
    <recommendedName>
        <fullName evidence="4">PH domain-containing protein</fullName>
    </recommendedName>
</protein>
<evidence type="ECO:0000256" key="1">
    <source>
        <dbReference type="SAM" id="Phobius"/>
    </source>
</evidence>
<keyword evidence="1" id="KW-1133">Transmembrane helix</keyword>
<feature type="transmembrane region" description="Helical" evidence="1">
    <location>
        <begin position="55"/>
        <end position="72"/>
    </location>
</feature>
<name>A0ABZ1I2F7_9PSEU</name>
<feature type="transmembrane region" description="Helical" evidence="1">
    <location>
        <begin position="191"/>
        <end position="212"/>
    </location>
</feature>
<feature type="transmembrane region" description="Helical" evidence="1">
    <location>
        <begin position="218"/>
        <end position="236"/>
    </location>
</feature>
<dbReference type="Proteomes" id="UP001330812">
    <property type="component" value="Chromosome"/>
</dbReference>
<keyword evidence="1" id="KW-0812">Transmembrane</keyword>
<keyword evidence="3" id="KW-1185">Reference proteome</keyword>
<evidence type="ECO:0000313" key="3">
    <source>
        <dbReference type="Proteomes" id="UP001330812"/>
    </source>
</evidence>
<reference evidence="2 3" key="1">
    <citation type="journal article" date="2015" name="Int. J. Syst. Evol. Microbiol.">
        <title>Amycolatopsis rhabdoformis sp. nov., an actinomycete isolated from a tropical forest soil.</title>
        <authorList>
            <person name="Souza W.R."/>
            <person name="Silva R.E."/>
            <person name="Goodfellow M."/>
            <person name="Busarakam K."/>
            <person name="Figueiro F.S."/>
            <person name="Ferreira D."/>
            <person name="Rodrigues-Filho E."/>
            <person name="Moraes L.A.B."/>
            <person name="Zucchi T.D."/>
        </authorList>
    </citation>
    <scope>NUCLEOTIDE SEQUENCE [LARGE SCALE GENOMIC DNA]</scope>
    <source>
        <strain evidence="2 3">NCIMB 14900</strain>
    </source>
</reference>
<feature type="transmembrane region" description="Helical" evidence="1">
    <location>
        <begin position="29"/>
        <end position="49"/>
    </location>
</feature>
<dbReference type="EMBL" id="CP142149">
    <property type="protein sequence ID" value="WSE28559.1"/>
    <property type="molecule type" value="Genomic_DNA"/>
</dbReference>
<evidence type="ECO:0000313" key="2">
    <source>
        <dbReference type="EMBL" id="WSE28559.1"/>
    </source>
</evidence>
<organism evidence="2 3">
    <name type="scientific">Amycolatopsis rhabdoformis</name>
    <dbReference type="NCBI Taxonomy" id="1448059"/>
    <lineage>
        <taxon>Bacteria</taxon>
        <taxon>Bacillati</taxon>
        <taxon>Actinomycetota</taxon>
        <taxon>Actinomycetes</taxon>
        <taxon>Pseudonocardiales</taxon>
        <taxon>Pseudonocardiaceae</taxon>
        <taxon>Amycolatopsis</taxon>
    </lineage>
</organism>
<proteinExistence type="predicted"/>
<gene>
    <name evidence="2" type="ORF">VSH64_37890</name>
</gene>
<evidence type="ECO:0008006" key="4">
    <source>
        <dbReference type="Google" id="ProtNLM"/>
    </source>
</evidence>